<feature type="domain" description="Bulb-type lectin" evidence="24">
    <location>
        <begin position="1"/>
        <end position="104"/>
    </location>
</feature>
<protein>
    <recommendedName>
        <fullName evidence="2">non-specific serine/threonine protein kinase</fullName>
        <ecNumber evidence="2">2.7.11.1</ecNumber>
    </recommendedName>
</protein>
<keyword evidence="9" id="KW-0430">Lectin</keyword>
<dbReference type="SMART" id="SM00220">
    <property type="entry name" value="S_TKc"/>
    <property type="match status" value="2"/>
</dbReference>
<evidence type="ECO:0000256" key="8">
    <source>
        <dbReference type="ARBA" id="ARBA00022729"/>
    </source>
</evidence>
<evidence type="ECO:0000256" key="12">
    <source>
        <dbReference type="ARBA" id="ARBA00022840"/>
    </source>
</evidence>
<dbReference type="Gene3D" id="1.10.510.10">
    <property type="entry name" value="Transferase(Phosphotransferase) domain 1"/>
    <property type="match status" value="3"/>
</dbReference>
<dbReference type="CDD" id="cd14066">
    <property type="entry name" value="STKc_IRAK"/>
    <property type="match status" value="1"/>
</dbReference>
<dbReference type="GO" id="GO:0016020">
    <property type="term" value="C:membrane"/>
    <property type="evidence" value="ECO:0007669"/>
    <property type="project" value="UniProtKB-SubCell"/>
</dbReference>
<evidence type="ECO:0000259" key="24">
    <source>
        <dbReference type="PROSITE" id="PS50927"/>
    </source>
</evidence>
<evidence type="ECO:0000313" key="27">
    <source>
        <dbReference type="Proteomes" id="UP000187609"/>
    </source>
</evidence>
<dbReference type="InterPro" id="IPR003609">
    <property type="entry name" value="Pan_app"/>
</dbReference>
<dbReference type="PANTHER" id="PTHR47976">
    <property type="entry name" value="G-TYPE LECTIN S-RECEPTOR-LIKE SERINE/THREONINE-PROTEIN KINASE SD2-5"/>
    <property type="match status" value="1"/>
</dbReference>
<dbReference type="SMART" id="SM00108">
    <property type="entry name" value="B_lectin"/>
    <property type="match status" value="2"/>
</dbReference>
<comment type="caution">
    <text evidence="26">The sequence shown here is derived from an EMBL/GenBank/DDBJ whole genome shotgun (WGS) entry which is preliminary data.</text>
</comment>
<keyword evidence="10 20" id="KW-0547">Nucleotide-binding</keyword>
<keyword evidence="11" id="KW-0418">Kinase</keyword>
<evidence type="ECO:0000256" key="17">
    <source>
        <dbReference type="ARBA" id="ARBA00023180"/>
    </source>
</evidence>
<dbReference type="GO" id="GO:0030246">
    <property type="term" value="F:carbohydrate binding"/>
    <property type="evidence" value="ECO:0007669"/>
    <property type="project" value="UniProtKB-KW"/>
</dbReference>
<organism evidence="26 27">
    <name type="scientific">Nicotiana attenuata</name>
    <name type="common">Coyote tobacco</name>
    <dbReference type="NCBI Taxonomy" id="49451"/>
    <lineage>
        <taxon>Eukaryota</taxon>
        <taxon>Viridiplantae</taxon>
        <taxon>Streptophyta</taxon>
        <taxon>Embryophyta</taxon>
        <taxon>Tracheophyta</taxon>
        <taxon>Spermatophyta</taxon>
        <taxon>Magnoliopsida</taxon>
        <taxon>eudicotyledons</taxon>
        <taxon>Gunneridae</taxon>
        <taxon>Pentapetalae</taxon>
        <taxon>asterids</taxon>
        <taxon>lamiids</taxon>
        <taxon>Solanales</taxon>
        <taxon>Solanaceae</taxon>
        <taxon>Nicotianoideae</taxon>
        <taxon>Nicotianeae</taxon>
        <taxon>Nicotiana</taxon>
    </lineage>
</organism>
<dbReference type="Pfam" id="PF01453">
    <property type="entry name" value="B_lectin"/>
    <property type="match status" value="2"/>
</dbReference>
<evidence type="ECO:0000256" key="3">
    <source>
        <dbReference type="ARBA" id="ARBA00022527"/>
    </source>
</evidence>
<dbReference type="SMR" id="A0A314L474"/>
<sequence length="1523" mass="170964">MFVCGFLCDYNGTACVFGVLLFPSILYPYMDNPRLIWSANRNNPVRVDLTLQLRQDGVFLMDSNGTLIWKIKTFGKLVSDFNLTKMGNLVLFGRSNDTIWQSFDHPTDSLVPGQIMAPGQKLISSISATSWNEGLFTFDVRSVGLFAYIESNPRQSYFSMLVTDESSEFLLLSEFVNLSISKGMIFKYSKGDARFMKFGGDGHLRVYYWERSSWTEAADLLTDSNGDCGYPTVYGNYAVCGNVQCSCPQTAADQTNFLQQINYRQPNQRCLLVTPISCEDSKYHALMELKDTAYIPLNLQYGTKTELENCKRSCLSNCSCKAAQFRFSGPDNTMGDCLLSNQVFSLVNNDGALTKTTLFVKVQNSSNLEASPSLVSSEKQSKNVGMIVGSTVGVFFGLLFMVLTCFAFRSRRRKGLEEAEEEFLDHVPGMPTRFSFEELTVMTETFSKKLGEGGFGSVFEGTMSDGTKIAVKHLQGFGNVKKSFLAEVATIGSIHHVNLEHSLIWDVRKKIISDVAKGLAYLHENCNNKIIHLDIKPQNILLDHNFNAKVSDFGLSKLVGKDESKIVTTMRGTPGYLAPEWLNSVITEKADVYSFGIVILEIICGRKNLDHRQDEDDMHLLSLFKRKSKETQLLEMVDKNSEDMQLHREEAVEMMKIAAWCLQSDYTKRPSMSLAVRVLQGLVAAETDLDYSFPYPPMTRRLAEDNHEREAIVGISLPVPSELSGPSLLNSTAGLSTFWTNRPTLLVNSTTDFSRLAPILLRRNASSRFLCGFYCNYNATECFFGVLLFQKRSYGQNDVINFPQLVWSANRNHPVKTNATLQLRQDGNLVLADFDGTLVWSTNTTGKSVSGLNLTERGNLALFDKRKRAIWQSFDHPTDSLLPGQSLVHGQKLIASVSASNWSQGLLSLTVLNGSWATYIDSDPPQFYYASTYSYSPYFSFDSQTFTALQYPTTSTAQFMKLGPDGHLRVYQWDEPDWKEASDILMLEVKNCEYPMVRGRYSICTNNGQCTCPPEENIFRPFSERKPDLGCTELTSISCDSPQYHSLVELKNTAYFAFPFSHELSSSIFWPEGKKLEDCKRACLSNCSCKAAAFQYDWGTDQRGSCLLLNEVFSLVDNEDGMDKRVFLKVKNSSKAQNQSPIISGGRESRPYKVIIGSTLSALFGIILCITTCFVIFKKRTHKSRKAKDFLDLEPILPGMLTRFSYNELKIITKDFSTKLGEGGFGSVYEGTLSNGTKIAVKHLDGLGHVKDTFLTEVNIVGGIHHVNLVKLIGFCAEKSYRLLIYEYMVNGSLDRWISHENGLAWHTRQRIISDIAKGLAYLHDECSQKIIHLDIKPQNILLDQNFSAKISDFGLSKLIEKDKSKVVTRMRGTPGYLAPEWVSSVITEKVDVYAFGIVLLELLCGRKNLDRSQADEEDVHLVSVFRRKAEEEQLMDMVDKNEDMQLHHEAVIEMMSIAAWCLQGDFTKRPSMTLVVKALEGLVSVETDLDYNFTNIPQVGAGNQQREATISSKLPSVLSGPR</sequence>
<feature type="domain" description="Bulb-type lectin" evidence="24">
    <location>
        <begin position="736"/>
        <end position="875"/>
    </location>
</feature>
<dbReference type="Pfam" id="PF00069">
    <property type="entry name" value="Pkinase"/>
    <property type="match status" value="2"/>
</dbReference>
<evidence type="ECO:0000259" key="25">
    <source>
        <dbReference type="PROSITE" id="PS50948"/>
    </source>
</evidence>
<keyword evidence="5" id="KW-0597">Phosphoprotein</keyword>
<feature type="domain" description="Protein kinase" evidence="23">
    <location>
        <begin position="444"/>
        <end position="683"/>
    </location>
</feature>
<evidence type="ECO:0000256" key="19">
    <source>
        <dbReference type="ARBA" id="ARBA00048679"/>
    </source>
</evidence>
<feature type="compositionally biased region" description="Polar residues" evidence="21">
    <location>
        <begin position="1503"/>
        <end position="1515"/>
    </location>
</feature>
<evidence type="ECO:0000256" key="18">
    <source>
        <dbReference type="ARBA" id="ARBA00047899"/>
    </source>
</evidence>
<feature type="domain" description="Apple" evidence="25">
    <location>
        <begin position="1039"/>
        <end position="1126"/>
    </location>
</feature>
<evidence type="ECO:0000313" key="26">
    <source>
        <dbReference type="EMBL" id="OIT36410.1"/>
    </source>
</evidence>
<evidence type="ECO:0000256" key="21">
    <source>
        <dbReference type="SAM" id="MobiDB-lite"/>
    </source>
</evidence>
<dbReference type="PROSITE" id="PS50011">
    <property type="entry name" value="PROTEIN_KINASE_DOM"/>
    <property type="match status" value="2"/>
</dbReference>
<gene>
    <name evidence="26" type="primary">SD25_9</name>
    <name evidence="26" type="ORF">A4A49_16863</name>
</gene>
<evidence type="ECO:0000259" key="23">
    <source>
        <dbReference type="PROSITE" id="PS50011"/>
    </source>
</evidence>
<evidence type="ECO:0000256" key="20">
    <source>
        <dbReference type="PROSITE-ProRule" id="PRU10141"/>
    </source>
</evidence>
<dbReference type="PROSITE" id="PS00108">
    <property type="entry name" value="PROTEIN_KINASE_ST"/>
    <property type="match status" value="2"/>
</dbReference>
<dbReference type="PROSITE" id="PS50948">
    <property type="entry name" value="PAN"/>
    <property type="match status" value="2"/>
</dbReference>
<keyword evidence="7 22" id="KW-0812">Transmembrane</keyword>
<dbReference type="InterPro" id="IPR036426">
    <property type="entry name" value="Bulb-type_lectin_dom_sf"/>
</dbReference>
<feature type="region of interest" description="Disordered" evidence="21">
    <location>
        <begin position="1503"/>
        <end position="1523"/>
    </location>
</feature>
<keyword evidence="27" id="KW-1185">Reference proteome</keyword>
<dbReference type="Gramene" id="OIT36410">
    <property type="protein sequence ID" value="OIT36410"/>
    <property type="gene ID" value="A4A49_16863"/>
</dbReference>
<proteinExistence type="predicted"/>
<evidence type="ECO:0000256" key="7">
    <source>
        <dbReference type="ARBA" id="ARBA00022692"/>
    </source>
</evidence>
<dbReference type="InterPro" id="IPR008271">
    <property type="entry name" value="Ser/Thr_kinase_AS"/>
</dbReference>
<keyword evidence="8" id="KW-0732">Signal</keyword>
<dbReference type="SMART" id="SM00473">
    <property type="entry name" value="PAN_AP"/>
    <property type="match status" value="2"/>
</dbReference>
<keyword evidence="14 22" id="KW-0472">Membrane</keyword>
<dbReference type="FunFam" id="2.90.10.30:FF:000003">
    <property type="entry name" value="Os04g0303100 protein"/>
    <property type="match status" value="2"/>
</dbReference>
<feature type="domain" description="Apple" evidence="25">
    <location>
        <begin position="278"/>
        <end position="363"/>
    </location>
</feature>
<keyword evidence="6" id="KW-0808">Transferase</keyword>
<keyword evidence="15" id="KW-1015">Disulfide bond</keyword>
<reference evidence="26" key="1">
    <citation type="submission" date="2016-11" db="EMBL/GenBank/DDBJ databases">
        <title>The genome of Nicotiana attenuata.</title>
        <authorList>
            <person name="Xu S."/>
            <person name="Brockmoeller T."/>
            <person name="Gaquerel E."/>
            <person name="Navarro A."/>
            <person name="Kuhl H."/>
            <person name="Gase K."/>
            <person name="Ling Z."/>
            <person name="Zhou W."/>
            <person name="Kreitzer C."/>
            <person name="Stanke M."/>
            <person name="Tang H."/>
            <person name="Lyons E."/>
            <person name="Pandey P."/>
            <person name="Pandey S.P."/>
            <person name="Timmermann B."/>
            <person name="Baldwin I.T."/>
        </authorList>
    </citation>
    <scope>NUCLEOTIDE SEQUENCE [LARGE SCALE GENOMIC DNA]</scope>
    <source>
        <strain evidence="26">UT</strain>
    </source>
</reference>
<dbReference type="PROSITE" id="PS00107">
    <property type="entry name" value="PROTEIN_KINASE_ATP"/>
    <property type="match status" value="2"/>
</dbReference>
<dbReference type="SUPFAM" id="SSF51110">
    <property type="entry name" value="alpha-D-mannose-specific plant lectins"/>
    <property type="match status" value="2"/>
</dbReference>
<dbReference type="GO" id="GO:0004674">
    <property type="term" value="F:protein serine/threonine kinase activity"/>
    <property type="evidence" value="ECO:0007669"/>
    <property type="project" value="UniProtKB-KW"/>
</dbReference>
<dbReference type="InterPro" id="IPR011009">
    <property type="entry name" value="Kinase-like_dom_sf"/>
</dbReference>
<evidence type="ECO:0000256" key="11">
    <source>
        <dbReference type="ARBA" id="ARBA00022777"/>
    </source>
</evidence>
<evidence type="ECO:0000256" key="9">
    <source>
        <dbReference type="ARBA" id="ARBA00022734"/>
    </source>
</evidence>
<dbReference type="InterPro" id="IPR017441">
    <property type="entry name" value="Protein_kinase_ATP_BS"/>
</dbReference>
<dbReference type="InterPro" id="IPR000719">
    <property type="entry name" value="Prot_kinase_dom"/>
</dbReference>
<evidence type="ECO:0000256" key="15">
    <source>
        <dbReference type="ARBA" id="ARBA00023157"/>
    </source>
</evidence>
<dbReference type="InterPro" id="IPR001480">
    <property type="entry name" value="Bulb-type_lectin_dom"/>
</dbReference>
<feature type="transmembrane region" description="Helical" evidence="22">
    <location>
        <begin position="384"/>
        <end position="408"/>
    </location>
</feature>
<dbReference type="CDD" id="cd00028">
    <property type="entry name" value="B_lectin"/>
    <property type="match status" value="1"/>
</dbReference>
<feature type="transmembrane region" description="Helical" evidence="22">
    <location>
        <begin position="1154"/>
        <end position="1177"/>
    </location>
</feature>
<dbReference type="GO" id="GO:0005524">
    <property type="term" value="F:ATP binding"/>
    <property type="evidence" value="ECO:0007669"/>
    <property type="project" value="UniProtKB-UniRule"/>
</dbReference>
<keyword evidence="13 22" id="KW-1133">Transmembrane helix</keyword>
<dbReference type="Proteomes" id="UP000187609">
    <property type="component" value="Unassembled WGS sequence"/>
</dbReference>
<keyword evidence="16" id="KW-0675">Receptor</keyword>
<evidence type="ECO:0000256" key="1">
    <source>
        <dbReference type="ARBA" id="ARBA00004479"/>
    </source>
</evidence>
<feature type="binding site" evidence="20">
    <location>
        <position position="1242"/>
    </location>
    <ligand>
        <name>ATP</name>
        <dbReference type="ChEBI" id="CHEBI:30616"/>
    </ligand>
</feature>
<keyword evidence="12 20" id="KW-0067">ATP-binding</keyword>
<evidence type="ECO:0000256" key="2">
    <source>
        <dbReference type="ARBA" id="ARBA00012513"/>
    </source>
</evidence>
<keyword evidence="4" id="KW-0245">EGF-like domain</keyword>
<dbReference type="EC" id="2.7.11.1" evidence="2"/>
<comment type="catalytic activity">
    <reaction evidence="18">
        <text>L-threonyl-[protein] + ATP = O-phospho-L-threonyl-[protein] + ADP + H(+)</text>
        <dbReference type="Rhea" id="RHEA:46608"/>
        <dbReference type="Rhea" id="RHEA-COMP:11060"/>
        <dbReference type="Rhea" id="RHEA-COMP:11605"/>
        <dbReference type="ChEBI" id="CHEBI:15378"/>
        <dbReference type="ChEBI" id="CHEBI:30013"/>
        <dbReference type="ChEBI" id="CHEBI:30616"/>
        <dbReference type="ChEBI" id="CHEBI:61977"/>
        <dbReference type="ChEBI" id="CHEBI:456216"/>
        <dbReference type="EC" id="2.7.11.1"/>
    </reaction>
</comment>
<comment type="subcellular location">
    <subcellularLocation>
        <location evidence="1">Membrane</location>
        <topology evidence="1">Single-pass type I membrane protein</topology>
    </subcellularLocation>
</comment>
<dbReference type="PROSITE" id="PS50927">
    <property type="entry name" value="BULB_LECTIN"/>
    <property type="match status" value="2"/>
</dbReference>
<dbReference type="Gene3D" id="3.30.200.20">
    <property type="entry name" value="Phosphorylase Kinase, domain 1"/>
    <property type="match status" value="1"/>
</dbReference>
<keyword evidence="3" id="KW-0723">Serine/threonine-protein kinase</keyword>
<dbReference type="Gene3D" id="2.90.10.30">
    <property type="match status" value="2"/>
</dbReference>
<feature type="binding site" evidence="20">
    <location>
        <position position="472"/>
    </location>
    <ligand>
        <name>ATP</name>
        <dbReference type="ChEBI" id="CHEBI:30616"/>
    </ligand>
</feature>
<dbReference type="EMBL" id="MJEQ01000436">
    <property type="protein sequence ID" value="OIT36410.1"/>
    <property type="molecule type" value="Genomic_DNA"/>
</dbReference>
<evidence type="ECO:0000256" key="6">
    <source>
        <dbReference type="ARBA" id="ARBA00022679"/>
    </source>
</evidence>
<dbReference type="SUPFAM" id="SSF56112">
    <property type="entry name" value="Protein kinase-like (PK-like)"/>
    <property type="match status" value="2"/>
</dbReference>
<dbReference type="FunFam" id="3.30.200.20:FF:000178">
    <property type="entry name" value="serine/threonine-protein kinase PBS1-like"/>
    <property type="match status" value="1"/>
</dbReference>
<evidence type="ECO:0000256" key="13">
    <source>
        <dbReference type="ARBA" id="ARBA00022989"/>
    </source>
</evidence>
<evidence type="ECO:0000256" key="22">
    <source>
        <dbReference type="SAM" id="Phobius"/>
    </source>
</evidence>
<evidence type="ECO:0000256" key="5">
    <source>
        <dbReference type="ARBA" id="ARBA00022553"/>
    </source>
</evidence>
<dbReference type="InterPro" id="IPR051343">
    <property type="entry name" value="G-type_lectin_kinases/EP1-like"/>
</dbReference>
<evidence type="ECO:0000256" key="16">
    <source>
        <dbReference type="ARBA" id="ARBA00023170"/>
    </source>
</evidence>
<evidence type="ECO:0000256" key="4">
    <source>
        <dbReference type="ARBA" id="ARBA00022536"/>
    </source>
</evidence>
<dbReference type="PANTHER" id="PTHR47976:SF53">
    <property type="entry name" value="RECEPTOR-LIKE SERINE_THREONINE-PROTEIN KINASE"/>
    <property type="match status" value="1"/>
</dbReference>
<evidence type="ECO:0000256" key="10">
    <source>
        <dbReference type="ARBA" id="ARBA00022741"/>
    </source>
</evidence>
<keyword evidence="17" id="KW-0325">Glycoprotein</keyword>
<comment type="catalytic activity">
    <reaction evidence="19">
        <text>L-seryl-[protein] + ATP = O-phospho-L-seryl-[protein] + ADP + H(+)</text>
        <dbReference type="Rhea" id="RHEA:17989"/>
        <dbReference type="Rhea" id="RHEA-COMP:9863"/>
        <dbReference type="Rhea" id="RHEA-COMP:11604"/>
        <dbReference type="ChEBI" id="CHEBI:15378"/>
        <dbReference type="ChEBI" id="CHEBI:29999"/>
        <dbReference type="ChEBI" id="CHEBI:30616"/>
        <dbReference type="ChEBI" id="CHEBI:83421"/>
        <dbReference type="ChEBI" id="CHEBI:456216"/>
        <dbReference type="EC" id="2.7.11.1"/>
    </reaction>
</comment>
<evidence type="ECO:0000256" key="14">
    <source>
        <dbReference type="ARBA" id="ARBA00023136"/>
    </source>
</evidence>
<dbReference type="FunFam" id="1.10.510.10:FF:000248">
    <property type="entry name" value="S-receptor-like kinase 5"/>
    <property type="match status" value="2"/>
</dbReference>
<accession>A0A314L474</accession>
<name>A0A314L474_NICAT</name>
<feature type="domain" description="Protein kinase" evidence="23">
    <location>
        <begin position="1214"/>
        <end position="1484"/>
    </location>
</feature>